<sequence length="726" mass="77108">MSRILDRFGPRAVAMGAMVVLTATYLSVLYEAVNVAGDVELFALVVAGAFASGLVLGRFLPDALAVPLGIAIALGGALLYVPTIPNGGMLLSRIDLVFDDIVALLTGLSILKIINAGVWATAFAPVPVFLSWFFVGRRRYSLAAFVGLSALVFFILTTNAGVILALFGVLAAATAVGVGDVDLRGGHLADADGVAMVVAAMVVLTVSVSLVPGGASQPLLRSGVGGADTIESSLTQTNGEVTIQGSISLSPEVRFRVDADESRYWKVASYDRYTGDGWVRTAAVGEFDGSQSWPPGPTNRLVQTVTAETELSVLPAAWKPATLNGEESQVTAFGGLQTNDPLASGDRYEVVSRVSTATPDQLREADTDYEDVDVEQYTRLPESTPQALTEYTTTLTSNANNSYDTARVVENHLEEKSYSLDVERPNGDVASSFLFDMESGYCTYYATTMVAMLRSQGIPARFVTGYTPGQDVDGEYVVRGLNAHAWVEVYFPGYGWQQFDPTPSGPRTAVERDSLDQARSNGTGGVDVPGSTPTPTPTATPTPDTTAAPSGNDTNDSQGGVPDGVARTETPPGGLGGIDGSFGGGGAVTTNNSSTGDGGFSLPSPTREETALGAVVLLGVAAAVRRSGAADRAYRVVWLRHQPRTDDPVHDIERAHERMEYLLSRERRPRHTGETSRRYLRSLGDRDAMRVGEIYERAVYAGQADEAAADEAVERVDDLVGKYRRF</sequence>
<dbReference type="RefSeq" id="WP_247413776.1">
    <property type="nucleotide sequence ID" value="NZ_JALLGW010000001.1"/>
</dbReference>
<name>A0ABD5RKM2_9EURY</name>
<accession>A0ABD5RKM2</accession>
<dbReference type="Proteomes" id="UP001596099">
    <property type="component" value="Unassembled WGS sequence"/>
</dbReference>
<keyword evidence="2" id="KW-0472">Membrane</keyword>
<dbReference type="PANTHER" id="PTHR42736">
    <property type="entry name" value="PROTEIN-GLUTAMINE GAMMA-GLUTAMYLTRANSFERASE"/>
    <property type="match status" value="1"/>
</dbReference>
<evidence type="ECO:0000313" key="4">
    <source>
        <dbReference type="EMBL" id="MFC5970858.1"/>
    </source>
</evidence>
<dbReference type="SUPFAM" id="SSF54001">
    <property type="entry name" value="Cysteine proteinases"/>
    <property type="match status" value="1"/>
</dbReference>
<feature type="transmembrane region" description="Helical" evidence="2">
    <location>
        <begin position="63"/>
        <end position="81"/>
    </location>
</feature>
<organism evidence="4 5">
    <name type="scientific">Halomarina salina</name>
    <dbReference type="NCBI Taxonomy" id="1872699"/>
    <lineage>
        <taxon>Archaea</taxon>
        <taxon>Methanobacteriati</taxon>
        <taxon>Methanobacteriota</taxon>
        <taxon>Stenosarchaea group</taxon>
        <taxon>Halobacteria</taxon>
        <taxon>Halobacteriales</taxon>
        <taxon>Natronomonadaceae</taxon>
        <taxon>Halomarina</taxon>
    </lineage>
</organism>
<keyword evidence="2" id="KW-1133">Transmembrane helix</keyword>
<feature type="compositionally biased region" description="Gly residues" evidence="1">
    <location>
        <begin position="573"/>
        <end position="587"/>
    </location>
</feature>
<evidence type="ECO:0000256" key="1">
    <source>
        <dbReference type="SAM" id="MobiDB-lite"/>
    </source>
</evidence>
<feature type="region of interest" description="Disordered" evidence="1">
    <location>
        <begin position="516"/>
        <end position="605"/>
    </location>
</feature>
<gene>
    <name evidence="4" type="ORF">ACFPYI_05880</name>
</gene>
<keyword evidence="2" id="KW-0812">Transmembrane</keyword>
<dbReference type="InterPro" id="IPR002931">
    <property type="entry name" value="Transglutaminase-like"/>
</dbReference>
<feature type="compositionally biased region" description="Low complexity" evidence="1">
    <location>
        <begin position="541"/>
        <end position="551"/>
    </location>
</feature>
<comment type="caution">
    <text evidence="4">The sequence shown here is derived from an EMBL/GenBank/DDBJ whole genome shotgun (WGS) entry which is preliminary data.</text>
</comment>
<dbReference type="Gene3D" id="3.10.620.30">
    <property type="match status" value="1"/>
</dbReference>
<feature type="domain" description="Transglutaminase-like" evidence="3">
    <location>
        <begin position="434"/>
        <end position="503"/>
    </location>
</feature>
<feature type="transmembrane region" description="Helical" evidence="2">
    <location>
        <begin position="101"/>
        <end position="130"/>
    </location>
</feature>
<dbReference type="AlphaFoldDB" id="A0ABD5RKM2"/>
<protein>
    <submittedName>
        <fullName evidence="4">TransglutaminaseTgpA domain-containing protein</fullName>
    </submittedName>
</protein>
<feature type="transmembrane region" description="Helical" evidence="2">
    <location>
        <begin position="142"/>
        <end position="173"/>
    </location>
</feature>
<dbReference type="InterPro" id="IPR052901">
    <property type="entry name" value="Bact_TGase-like"/>
</dbReference>
<evidence type="ECO:0000256" key="2">
    <source>
        <dbReference type="SAM" id="Phobius"/>
    </source>
</evidence>
<dbReference type="SMART" id="SM00460">
    <property type="entry name" value="TGc"/>
    <property type="match status" value="1"/>
</dbReference>
<dbReference type="PANTHER" id="PTHR42736:SF1">
    <property type="entry name" value="PROTEIN-GLUTAMINE GAMMA-GLUTAMYLTRANSFERASE"/>
    <property type="match status" value="1"/>
</dbReference>
<proteinExistence type="predicted"/>
<feature type="transmembrane region" description="Helical" evidence="2">
    <location>
        <begin position="39"/>
        <end position="56"/>
    </location>
</feature>
<dbReference type="InterPro" id="IPR038765">
    <property type="entry name" value="Papain-like_cys_pep_sf"/>
</dbReference>
<keyword evidence="5" id="KW-1185">Reference proteome</keyword>
<feature type="transmembrane region" description="Helical" evidence="2">
    <location>
        <begin position="12"/>
        <end position="33"/>
    </location>
</feature>
<dbReference type="Pfam" id="PF01841">
    <property type="entry name" value="Transglut_core"/>
    <property type="match status" value="1"/>
</dbReference>
<evidence type="ECO:0000313" key="5">
    <source>
        <dbReference type="Proteomes" id="UP001596099"/>
    </source>
</evidence>
<reference evidence="4 5" key="1">
    <citation type="journal article" date="2019" name="Int. J. Syst. Evol. Microbiol.">
        <title>The Global Catalogue of Microorganisms (GCM) 10K type strain sequencing project: providing services to taxonomists for standard genome sequencing and annotation.</title>
        <authorList>
            <consortium name="The Broad Institute Genomics Platform"/>
            <consortium name="The Broad Institute Genome Sequencing Center for Infectious Disease"/>
            <person name="Wu L."/>
            <person name="Ma J."/>
        </authorList>
    </citation>
    <scope>NUCLEOTIDE SEQUENCE [LARGE SCALE GENOMIC DNA]</scope>
    <source>
        <strain evidence="4 5">CGMCC 1.12543</strain>
    </source>
</reference>
<evidence type="ECO:0000259" key="3">
    <source>
        <dbReference type="SMART" id="SM00460"/>
    </source>
</evidence>
<dbReference type="EMBL" id="JBHSQH010000001">
    <property type="protein sequence ID" value="MFC5970858.1"/>
    <property type="molecule type" value="Genomic_DNA"/>
</dbReference>